<keyword evidence="2" id="KW-1185">Reference proteome</keyword>
<dbReference type="InterPro" id="IPR027417">
    <property type="entry name" value="P-loop_NTPase"/>
</dbReference>
<evidence type="ECO:0000313" key="1">
    <source>
        <dbReference type="EMBL" id="MBB5996901.1"/>
    </source>
</evidence>
<dbReference type="Proteomes" id="UP000578077">
    <property type="component" value="Unassembled WGS sequence"/>
</dbReference>
<gene>
    <name evidence="1" type="ORF">HNR25_000652</name>
</gene>
<sequence>MAPSTAPAAPSSPVHDLRGTSATRVLPYPPDSLLLVGGIPGAGKSTLLNRLFALQGTETGPVATPDGARVVDSQQVRNRLARRLRALPSPFRRRVTHLVHYLAVLRALRTGDGPVVAHVTATRRTALTLLGRYCRRRGFGVHLLLIDADPQAALHGQIARGRALSPRSHRRHARRWLRVLADCASGAHAVVPGARSAVLLDRTAAAALAEIRFTPAPRTPEGGGDVPGAMP</sequence>
<dbReference type="EMBL" id="JACHLY010000001">
    <property type="protein sequence ID" value="MBB5996901.1"/>
    <property type="molecule type" value="Genomic_DNA"/>
</dbReference>
<organism evidence="1 2">
    <name type="scientific">Streptomonospora salina</name>
    <dbReference type="NCBI Taxonomy" id="104205"/>
    <lineage>
        <taxon>Bacteria</taxon>
        <taxon>Bacillati</taxon>
        <taxon>Actinomycetota</taxon>
        <taxon>Actinomycetes</taxon>
        <taxon>Streptosporangiales</taxon>
        <taxon>Nocardiopsidaceae</taxon>
        <taxon>Streptomonospora</taxon>
    </lineage>
</organism>
<accession>A0A841EBS7</accession>
<dbReference type="AlphaFoldDB" id="A0A841EBS7"/>
<dbReference type="SUPFAM" id="SSF52540">
    <property type="entry name" value="P-loop containing nucleoside triphosphate hydrolases"/>
    <property type="match status" value="1"/>
</dbReference>
<proteinExistence type="predicted"/>
<dbReference type="Pfam" id="PF13671">
    <property type="entry name" value="AAA_33"/>
    <property type="match status" value="1"/>
</dbReference>
<evidence type="ECO:0000313" key="2">
    <source>
        <dbReference type="Proteomes" id="UP000578077"/>
    </source>
</evidence>
<dbReference type="Gene3D" id="3.40.50.300">
    <property type="entry name" value="P-loop containing nucleotide triphosphate hydrolases"/>
    <property type="match status" value="1"/>
</dbReference>
<reference evidence="1 2" key="1">
    <citation type="submission" date="2020-08" db="EMBL/GenBank/DDBJ databases">
        <title>Sequencing the genomes of 1000 actinobacteria strains.</title>
        <authorList>
            <person name="Klenk H.-P."/>
        </authorList>
    </citation>
    <scope>NUCLEOTIDE SEQUENCE [LARGE SCALE GENOMIC DNA]</scope>
    <source>
        <strain evidence="1 2">DSM 44593</strain>
    </source>
</reference>
<comment type="caution">
    <text evidence="1">The sequence shown here is derived from an EMBL/GenBank/DDBJ whole genome shotgun (WGS) entry which is preliminary data.</text>
</comment>
<dbReference type="RefSeq" id="WP_184633255.1">
    <property type="nucleotide sequence ID" value="NZ_BAABKT010000003.1"/>
</dbReference>
<name>A0A841EBS7_9ACTN</name>
<protein>
    <submittedName>
        <fullName evidence="1">Uncharacterized protein</fullName>
    </submittedName>
</protein>